<reference evidence="9" key="1">
    <citation type="journal article" date="2023" name="BMC Genomics">
        <title>Chromosome-level genome assemblies of Cutaneotrichosporon spp. (Trichosporonales, Basidiomycota) reveal imbalanced evolution between nucleotide sequences and chromosome synteny.</title>
        <authorList>
            <person name="Kobayashi Y."/>
            <person name="Kayamori A."/>
            <person name="Aoki K."/>
            <person name="Shiwa Y."/>
            <person name="Matsutani M."/>
            <person name="Fujita N."/>
            <person name="Sugita T."/>
            <person name="Iwasaki W."/>
            <person name="Tanaka N."/>
            <person name="Takashima M."/>
        </authorList>
    </citation>
    <scope>NUCLEOTIDE SEQUENCE</scope>
    <source>
        <strain evidence="9">HIS016</strain>
    </source>
</reference>
<keyword evidence="3" id="KW-0689">Ribosomal protein</keyword>
<evidence type="ECO:0000313" key="10">
    <source>
        <dbReference type="Proteomes" id="UP001222932"/>
    </source>
</evidence>
<keyword evidence="5" id="KW-0687">Ribonucleoprotein</keyword>
<evidence type="ECO:0000256" key="5">
    <source>
        <dbReference type="ARBA" id="ARBA00023274"/>
    </source>
</evidence>
<dbReference type="GO" id="GO:0003735">
    <property type="term" value="F:structural constituent of ribosome"/>
    <property type="evidence" value="ECO:0007669"/>
    <property type="project" value="InterPro"/>
</dbReference>
<comment type="subcellular location">
    <subcellularLocation>
        <location evidence="1">Mitochondrion</location>
    </subcellularLocation>
</comment>
<organism evidence="9 10">
    <name type="scientific">Cutaneotrichosporon spelunceum</name>
    <dbReference type="NCBI Taxonomy" id="1672016"/>
    <lineage>
        <taxon>Eukaryota</taxon>
        <taxon>Fungi</taxon>
        <taxon>Dikarya</taxon>
        <taxon>Basidiomycota</taxon>
        <taxon>Agaricomycotina</taxon>
        <taxon>Tremellomycetes</taxon>
        <taxon>Trichosporonales</taxon>
        <taxon>Trichosporonaceae</taxon>
        <taxon>Cutaneotrichosporon</taxon>
    </lineage>
</organism>
<evidence type="ECO:0000256" key="1">
    <source>
        <dbReference type="ARBA" id="ARBA00004173"/>
    </source>
</evidence>
<name>A0AAD3TW27_9TREE</name>
<dbReference type="PANTHER" id="PTHR37799:SF1">
    <property type="entry name" value="SMALL RIBOSOMAL SUBUNIT PROTEIN MS23"/>
    <property type="match status" value="1"/>
</dbReference>
<gene>
    <name evidence="9" type="primary">RSM25</name>
    <name evidence="9" type="ORF">CspeluHIS016_0405870</name>
</gene>
<dbReference type="AlphaFoldDB" id="A0AAD3TW27"/>
<evidence type="ECO:0000256" key="8">
    <source>
        <dbReference type="SAM" id="MobiDB-lite"/>
    </source>
</evidence>
<feature type="region of interest" description="Disordered" evidence="8">
    <location>
        <begin position="28"/>
        <end position="88"/>
    </location>
</feature>
<evidence type="ECO:0000256" key="2">
    <source>
        <dbReference type="ARBA" id="ARBA00009864"/>
    </source>
</evidence>
<proteinExistence type="inferred from homology"/>
<evidence type="ECO:0000256" key="7">
    <source>
        <dbReference type="ARBA" id="ARBA00035421"/>
    </source>
</evidence>
<feature type="region of interest" description="Disordered" evidence="8">
    <location>
        <begin position="291"/>
        <end position="315"/>
    </location>
</feature>
<keyword evidence="4" id="KW-0496">Mitochondrion</keyword>
<sequence>MVRYIPTQVPAAMSRLIASTLVSKPPTWYAPVINNPPPAIPLRRATRRNRPHEGRGYDDLSQRPEFDSRREGHGTRARARHTREPKQRPRDIVYAADHVRRQFFSDFPFEALRPHSLVEAETVRLPTVVEGPAWTKLSQRGAYPTVEDTVEFTLNLHAGGKGMSLSDAYKQATDEFISLRAAHEMATLAAQEEAVAYGAEFKRSEHQRTFDKEARILDETAASRAGTATQTGHLPTLKHREPKLWSTDVTPGSVPTGSFTGGTAYSARWRLPPPVRAGVTAGDLVSAIKVAPSSSTAASASTEAEATPKKDEEEMDDLELMAAILGKN</sequence>
<dbReference type="Proteomes" id="UP001222932">
    <property type="component" value="Unassembled WGS sequence"/>
</dbReference>
<evidence type="ECO:0000256" key="6">
    <source>
        <dbReference type="ARBA" id="ARBA00035137"/>
    </source>
</evidence>
<comment type="similarity">
    <text evidence="2">Belongs to the mitochondrion-specific ribosomal protein mS23 family.</text>
</comment>
<dbReference type="EMBL" id="BTCM01000004">
    <property type="protein sequence ID" value="GMK57753.1"/>
    <property type="molecule type" value="Genomic_DNA"/>
</dbReference>
<reference evidence="9" key="2">
    <citation type="submission" date="2023-06" db="EMBL/GenBank/DDBJ databases">
        <authorList>
            <person name="Kobayashi Y."/>
            <person name="Kayamori A."/>
            <person name="Aoki K."/>
            <person name="Shiwa Y."/>
            <person name="Fujita N."/>
            <person name="Sugita T."/>
            <person name="Iwasaki W."/>
            <person name="Tanaka N."/>
            <person name="Takashima M."/>
        </authorList>
    </citation>
    <scope>NUCLEOTIDE SEQUENCE</scope>
    <source>
        <strain evidence="9">HIS016</strain>
    </source>
</reference>
<accession>A0AAD3TW27</accession>
<dbReference type="Pfam" id="PF13741">
    <property type="entry name" value="MRP-S25"/>
    <property type="match status" value="1"/>
</dbReference>
<protein>
    <recommendedName>
        <fullName evidence="6">Small ribosomal subunit protein mS23</fullName>
    </recommendedName>
    <alternativeName>
        <fullName evidence="7">37S ribosomal protein S25, mitochondrial</fullName>
    </alternativeName>
</protein>
<dbReference type="PANTHER" id="PTHR37799">
    <property type="entry name" value="37S RIBOSOMAL PROTEIN S25, MITOCHONDRIAL"/>
    <property type="match status" value="1"/>
</dbReference>
<feature type="compositionally biased region" description="Low complexity" evidence="8">
    <location>
        <begin position="291"/>
        <end position="305"/>
    </location>
</feature>
<evidence type="ECO:0000256" key="3">
    <source>
        <dbReference type="ARBA" id="ARBA00022980"/>
    </source>
</evidence>
<keyword evidence="10" id="KW-1185">Reference proteome</keyword>
<evidence type="ECO:0000256" key="4">
    <source>
        <dbReference type="ARBA" id="ARBA00023128"/>
    </source>
</evidence>
<feature type="compositionally biased region" description="Basic and acidic residues" evidence="8">
    <location>
        <begin position="51"/>
        <end position="74"/>
    </location>
</feature>
<dbReference type="InterPro" id="IPR016939">
    <property type="entry name" value="Ribosomal_mS23_fun"/>
</dbReference>
<dbReference type="GO" id="GO:0005763">
    <property type="term" value="C:mitochondrial small ribosomal subunit"/>
    <property type="evidence" value="ECO:0007669"/>
    <property type="project" value="InterPro"/>
</dbReference>
<evidence type="ECO:0000313" key="9">
    <source>
        <dbReference type="EMBL" id="GMK57753.1"/>
    </source>
</evidence>
<comment type="caution">
    <text evidence="9">The sequence shown here is derived from an EMBL/GenBank/DDBJ whole genome shotgun (WGS) entry which is preliminary data.</text>
</comment>